<feature type="region of interest" description="Disordered" evidence="1">
    <location>
        <begin position="253"/>
        <end position="363"/>
    </location>
</feature>
<evidence type="ECO:0000259" key="2">
    <source>
        <dbReference type="Pfam" id="PF04424"/>
    </source>
</evidence>
<reference evidence="3" key="1">
    <citation type="journal article" date="2014" name="Nucleic Acids Res.">
        <title>The evolutionary dynamics of variant antigen genes in Babesia reveal a history of genomic innovation underlying host-parasite interaction.</title>
        <authorList>
            <person name="Jackson A.P."/>
            <person name="Otto T.D."/>
            <person name="Darby A."/>
            <person name="Ramaprasad A."/>
            <person name="Xia D."/>
            <person name="Echaide I.E."/>
            <person name="Farber M."/>
            <person name="Gahlot S."/>
            <person name="Gamble J."/>
            <person name="Gupta D."/>
            <person name="Gupta Y."/>
            <person name="Jackson L."/>
            <person name="Malandrin L."/>
            <person name="Malas T.B."/>
            <person name="Moussa E."/>
            <person name="Nair M."/>
            <person name="Reid A.J."/>
            <person name="Sanders M."/>
            <person name="Sharma J."/>
            <person name="Tracey A."/>
            <person name="Quail M.A."/>
            <person name="Weir W."/>
            <person name="Wastling J.M."/>
            <person name="Hall N."/>
            <person name="Willadsen P."/>
            <person name="Lingelbach K."/>
            <person name="Shiels B."/>
            <person name="Tait A."/>
            <person name="Berriman M."/>
            <person name="Allred D.R."/>
            <person name="Pain A."/>
        </authorList>
    </citation>
    <scope>NUCLEOTIDE SEQUENCE</scope>
    <source>
        <strain evidence="3">1802A</strain>
    </source>
</reference>
<dbReference type="PANTHER" id="PTHR18063">
    <property type="entry name" value="NF-E2 INDUCIBLE PROTEIN"/>
    <property type="match status" value="1"/>
</dbReference>
<dbReference type="GO" id="GO:0016807">
    <property type="term" value="F:cysteine-type carboxypeptidase activity"/>
    <property type="evidence" value="ECO:0007669"/>
    <property type="project" value="TreeGrafter"/>
</dbReference>
<dbReference type="PANTHER" id="PTHR18063:SF6">
    <property type="entry name" value="UBIQUITIN CARBOXYL-TERMINAL HYDROLASE"/>
    <property type="match status" value="1"/>
</dbReference>
<name>A0AAD9GJQ9_BABDI</name>
<dbReference type="InterPro" id="IPR007518">
    <property type="entry name" value="MINDY"/>
</dbReference>
<dbReference type="GO" id="GO:1990380">
    <property type="term" value="F:K48-linked deubiquitinase activity"/>
    <property type="evidence" value="ECO:0007669"/>
    <property type="project" value="InterPro"/>
</dbReference>
<dbReference type="GO" id="GO:0005829">
    <property type="term" value="C:cytosol"/>
    <property type="evidence" value="ECO:0007669"/>
    <property type="project" value="TreeGrafter"/>
</dbReference>
<feature type="compositionally biased region" description="Polar residues" evidence="1">
    <location>
        <begin position="312"/>
        <end position="321"/>
    </location>
</feature>
<dbReference type="InterPro" id="IPR033979">
    <property type="entry name" value="MINDY_domain"/>
</dbReference>
<gene>
    <name evidence="3" type="ORF">X943_002515</name>
</gene>
<dbReference type="Proteomes" id="UP001195914">
    <property type="component" value="Unassembled WGS sequence"/>
</dbReference>
<feature type="compositionally biased region" description="Polar residues" evidence="1">
    <location>
        <begin position="287"/>
        <end position="304"/>
    </location>
</feature>
<dbReference type="GO" id="GO:0004843">
    <property type="term" value="F:cysteine-type deubiquitinase activity"/>
    <property type="evidence" value="ECO:0007669"/>
    <property type="project" value="InterPro"/>
</dbReference>
<comment type="caution">
    <text evidence="3">The sequence shown here is derived from an EMBL/GenBank/DDBJ whole genome shotgun (WGS) entry which is preliminary data.</text>
</comment>
<feature type="domain" description="MINDY deubiquitinase" evidence="2">
    <location>
        <begin position="9"/>
        <end position="240"/>
    </location>
</feature>
<accession>A0AAD9GJQ9</accession>
<evidence type="ECO:0000313" key="3">
    <source>
        <dbReference type="EMBL" id="KAK1939715.1"/>
    </source>
</evidence>
<keyword evidence="4" id="KW-1185">Reference proteome</keyword>
<dbReference type="GO" id="GO:0071944">
    <property type="term" value="C:cell periphery"/>
    <property type="evidence" value="ECO:0007669"/>
    <property type="project" value="TreeGrafter"/>
</dbReference>
<dbReference type="EMBL" id="JAHBMH010000007">
    <property type="protein sequence ID" value="KAK1939715.1"/>
    <property type="molecule type" value="Genomic_DNA"/>
</dbReference>
<sequence>MAAEYPALSFRLKRMRFSSRIVPFVLHTNEKESLLASVVNVLFLRRKIQLPKEITTLTFDDICRLITPVCKREDPELIRSTLGRMTTGCGTKFPLDSLAVVFDDDVAKLLKMLSIDVMHGCLAGNRYKAIKRHNFEDLAHYLGIYALKGPLEGMYFKETEAAVTKTFLKKYQSRVTEKGLQLLKEKFQPNDNVIHAMYHRDRFSALIFKDDTLYVLMAAAVYETHGCIWEMVASTGFVDQAFKPYHLDPSEIVNSDGTPRLPDNDEVNEVDAPSESTKVPMVPLVQPQGNVLKQPQPQGKSKLSVQHEESTNGKPTTTPTINGIDAPTAHPSAAVVAEPGCKSSPSTSSSSKSGEDGTTSQRKGKCLEWLKCLFRCKRTRE</sequence>
<protein>
    <recommendedName>
        <fullName evidence="2">MINDY deubiquitinase domain-containing protein</fullName>
    </recommendedName>
</protein>
<dbReference type="Pfam" id="PF04424">
    <property type="entry name" value="MINDY_DUB"/>
    <property type="match status" value="1"/>
</dbReference>
<dbReference type="GO" id="GO:0071108">
    <property type="term" value="P:protein K48-linked deubiquitination"/>
    <property type="evidence" value="ECO:0007669"/>
    <property type="project" value="TreeGrafter"/>
</dbReference>
<organism evidence="3 4">
    <name type="scientific">Babesia divergens</name>
    <dbReference type="NCBI Taxonomy" id="32595"/>
    <lineage>
        <taxon>Eukaryota</taxon>
        <taxon>Sar</taxon>
        <taxon>Alveolata</taxon>
        <taxon>Apicomplexa</taxon>
        <taxon>Aconoidasida</taxon>
        <taxon>Piroplasmida</taxon>
        <taxon>Babesiidae</taxon>
        <taxon>Babesia</taxon>
    </lineage>
</organism>
<reference evidence="3" key="2">
    <citation type="submission" date="2021-05" db="EMBL/GenBank/DDBJ databases">
        <authorList>
            <person name="Pain A."/>
        </authorList>
    </citation>
    <scope>NUCLEOTIDE SEQUENCE</scope>
    <source>
        <strain evidence="3">1802A</strain>
    </source>
</reference>
<proteinExistence type="predicted"/>
<evidence type="ECO:0000313" key="4">
    <source>
        <dbReference type="Proteomes" id="UP001195914"/>
    </source>
</evidence>
<evidence type="ECO:0000256" key="1">
    <source>
        <dbReference type="SAM" id="MobiDB-lite"/>
    </source>
</evidence>
<dbReference type="AlphaFoldDB" id="A0AAD9GJQ9"/>
<feature type="compositionally biased region" description="Low complexity" evidence="1">
    <location>
        <begin position="338"/>
        <end position="360"/>
    </location>
</feature>